<keyword evidence="7" id="KW-0378">Hydrolase</keyword>
<evidence type="ECO:0000256" key="2">
    <source>
        <dbReference type="ARBA" id="ARBA00004308"/>
    </source>
</evidence>
<evidence type="ECO:0000256" key="8">
    <source>
        <dbReference type="ARBA" id="ARBA00023136"/>
    </source>
</evidence>
<evidence type="ECO:0000256" key="3">
    <source>
        <dbReference type="ARBA" id="ARBA00009699"/>
    </source>
</evidence>
<comment type="catalytic activity">
    <reaction evidence="1">
        <text>Random hydrolysis of (1-&gt;6)-alpha-D-mannosidic linkages in unbranched (1-&gt;6)-mannans.</text>
        <dbReference type="EC" id="3.2.1.101"/>
    </reaction>
</comment>
<keyword evidence="10" id="KW-0326">Glycosidase</keyword>
<dbReference type="Gene3D" id="3.50.50.60">
    <property type="entry name" value="FAD/NAD(P)-binding domain"/>
    <property type="match status" value="1"/>
</dbReference>
<dbReference type="FunFam" id="1.50.10.20:FF:000006">
    <property type="entry name" value="Mannan endo-1,6-alpha-mannosidase"/>
    <property type="match status" value="1"/>
</dbReference>
<dbReference type="GO" id="GO:0016614">
    <property type="term" value="F:oxidoreductase activity, acting on CH-OH group of donors"/>
    <property type="evidence" value="ECO:0007669"/>
    <property type="project" value="InterPro"/>
</dbReference>
<comment type="similarity">
    <text evidence="4">Belongs to the GMC oxidoreductase family.</text>
</comment>
<dbReference type="InterPro" id="IPR000172">
    <property type="entry name" value="GMC_OxRdtase_N"/>
</dbReference>
<dbReference type="OrthoDB" id="269227at2759"/>
<dbReference type="EMBL" id="NIDN02000094">
    <property type="protein sequence ID" value="RLL96936.1"/>
    <property type="molecule type" value="Genomic_DNA"/>
</dbReference>
<evidence type="ECO:0000256" key="4">
    <source>
        <dbReference type="ARBA" id="ARBA00010790"/>
    </source>
</evidence>
<keyword evidence="9" id="KW-0325">Glycoprotein</keyword>
<evidence type="ECO:0000256" key="12">
    <source>
        <dbReference type="SAM" id="Phobius"/>
    </source>
</evidence>
<keyword evidence="12" id="KW-1133">Transmembrane helix</keyword>
<dbReference type="InterPro" id="IPR005198">
    <property type="entry name" value="Glyco_hydro_76"/>
</dbReference>
<evidence type="ECO:0000313" key="15">
    <source>
        <dbReference type="Proteomes" id="UP000215289"/>
    </source>
</evidence>
<evidence type="ECO:0000256" key="7">
    <source>
        <dbReference type="ARBA" id="ARBA00022801"/>
    </source>
</evidence>
<dbReference type="AlphaFoldDB" id="A0A397H0W8"/>
<keyword evidence="12" id="KW-0812">Transmembrane</keyword>
<dbReference type="Pfam" id="PF03663">
    <property type="entry name" value="Glyco_hydro_76"/>
    <property type="match status" value="1"/>
</dbReference>
<name>A0A397H0W8_9EURO</name>
<dbReference type="STRING" id="1245748.A0A397H0W8"/>
<keyword evidence="15" id="KW-1185">Reference proteome</keyword>
<dbReference type="PANTHER" id="PTHR12145">
    <property type="entry name" value="MANNAN ENDO-1,6-ALPHA-MANNOSIDASE DCW1"/>
    <property type="match status" value="1"/>
</dbReference>
<dbReference type="PANTHER" id="PTHR12145:SF36">
    <property type="entry name" value="MANNAN ENDO-1,6-ALPHA-MANNOSIDASE DCW1"/>
    <property type="match status" value="1"/>
</dbReference>
<comment type="caution">
    <text evidence="14">The sequence shown here is derived from an EMBL/GenBank/DDBJ whole genome shotgun (WGS) entry which is preliminary data.</text>
</comment>
<dbReference type="Proteomes" id="UP000215289">
    <property type="component" value="Unassembled WGS sequence"/>
</dbReference>
<feature type="domain" description="Glucose-methanol-choline oxidoreductase N-terminal" evidence="13">
    <location>
        <begin position="351"/>
        <end position="365"/>
    </location>
</feature>
<organism evidence="14 15">
    <name type="scientific">Aspergillus turcosus</name>
    <dbReference type="NCBI Taxonomy" id="1245748"/>
    <lineage>
        <taxon>Eukaryota</taxon>
        <taxon>Fungi</taxon>
        <taxon>Dikarya</taxon>
        <taxon>Ascomycota</taxon>
        <taxon>Pezizomycotina</taxon>
        <taxon>Eurotiomycetes</taxon>
        <taxon>Eurotiomycetidae</taxon>
        <taxon>Eurotiales</taxon>
        <taxon>Aspergillaceae</taxon>
        <taxon>Aspergillus</taxon>
        <taxon>Aspergillus subgen. Fumigati</taxon>
    </lineage>
</organism>
<evidence type="ECO:0000256" key="11">
    <source>
        <dbReference type="SAM" id="MobiDB-lite"/>
    </source>
</evidence>
<dbReference type="GO" id="GO:0009272">
    <property type="term" value="P:fungal-type cell wall biogenesis"/>
    <property type="evidence" value="ECO:0007669"/>
    <property type="project" value="TreeGrafter"/>
</dbReference>
<dbReference type="InterPro" id="IPR014480">
    <property type="entry name" value="Mannan-1_6-alpha_mannosidase"/>
</dbReference>
<keyword evidence="6" id="KW-0732">Signal</keyword>
<dbReference type="InterPro" id="IPR036188">
    <property type="entry name" value="FAD/NAD-bd_sf"/>
</dbReference>
<gene>
    <name evidence="14" type="ORF">CFD26_104138</name>
</gene>
<comment type="subcellular location">
    <subcellularLocation>
        <location evidence="2">Endomembrane system</location>
    </subcellularLocation>
</comment>
<feature type="region of interest" description="Disordered" evidence="11">
    <location>
        <begin position="1070"/>
        <end position="1091"/>
    </location>
</feature>
<dbReference type="PROSITE" id="PS00624">
    <property type="entry name" value="GMC_OXRED_2"/>
    <property type="match status" value="1"/>
</dbReference>
<feature type="transmembrane region" description="Helical" evidence="12">
    <location>
        <begin position="1106"/>
        <end position="1128"/>
    </location>
</feature>
<dbReference type="SUPFAM" id="SSF48208">
    <property type="entry name" value="Six-hairpin glycosidases"/>
    <property type="match status" value="1"/>
</dbReference>
<evidence type="ECO:0000256" key="9">
    <source>
        <dbReference type="ARBA" id="ARBA00023180"/>
    </source>
</evidence>
<dbReference type="Gene3D" id="1.50.10.20">
    <property type="match status" value="1"/>
</dbReference>
<dbReference type="GO" id="GO:0012505">
    <property type="term" value="C:endomembrane system"/>
    <property type="evidence" value="ECO:0007669"/>
    <property type="project" value="UniProtKB-SubCell"/>
</dbReference>
<dbReference type="SUPFAM" id="SSF54373">
    <property type="entry name" value="FAD-linked reductases, C-terminal domain"/>
    <property type="match status" value="1"/>
</dbReference>
<accession>A0A397H0W8</accession>
<dbReference type="InterPro" id="IPR007867">
    <property type="entry name" value="GMC_OxRtase_C"/>
</dbReference>
<keyword evidence="8 12" id="KW-0472">Membrane</keyword>
<dbReference type="GO" id="GO:0050660">
    <property type="term" value="F:flavin adenine dinucleotide binding"/>
    <property type="evidence" value="ECO:0007669"/>
    <property type="project" value="InterPro"/>
</dbReference>
<evidence type="ECO:0000256" key="10">
    <source>
        <dbReference type="ARBA" id="ARBA00023295"/>
    </source>
</evidence>
<dbReference type="Pfam" id="PF00732">
    <property type="entry name" value="GMC_oxred_N"/>
    <property type="match status" value="1"/>
</dbReference>
<sequence length="1129" mass="123689">MVARATSSVLTMSPSRTMGEGLDALTRMRQGQYDKSFWPPDYPGIKLPLPDSLSPHPVRDSQLATTATASDRALKIAMEEYDYIIVGAGIGGLVLANRLSADASINVLLIEAGANRIGDPRIDTPGFLGTLYGNPDFDWDYMSVPQAHVNNRQIAQPRGRVVGGSSAMNFSVVMYPPASDFEAWKALGNKGWGAEDMASYLRKFHTFSPPSQTTAELLGVDRYMNAGNQGCDGPVPVSLPDVYGPFNKAWDEAFAQLGWQTDADPIAGRKLGAFTAPLTVDAKTGKRGYAAAYYSPEIAARPNLRLLTETMVKRVLLTKQDGDVVATGVQVKNQDGTREIHAKKEVILCAGTLNTPQLLELSGIGSADLLQKHGIPVMIDNPGVGENLQDHCISSINFEIADGQVSGDILRDPNVLQALIKLYEETRGGPLAGMPISTAYLPFVDGRGVVPKQEVENLLGRYLDSPDIPPSLQAQYSHLRKTILDNEAPSSQYLFLPTQVHVSPGATTMAHVMSKPLPGNYITIMILHNHPFSRGSVHIASPNAEDKPIYDPKFLSHPLDLEILARHTQFVERIVATEPFKSLLKGPRFPENANDLSDLDQAKEVVKERLFTSFHPTGTCAMLPREMGGVVDDRLRVYGTRNLRVVDASVFPLEPAGNIQATLYAVAERAADLIVGNWLLTCLERLINSVVNIPHEECYLNDPTSIKQAAHDVAANMLSHYTGNQPGDNPGNLPPPYYWWEAGAMFNALIDYWYLTGDSTWNAITTQALTWQAGHTGTFMPTNQTKTEGNDDQAFWAFAAMSAAERNFPDPDREDGPGWLAMAQAVFNTQAARWDEDTCGGGLRWQIFSFNNGWNYKNTISNGCFFNLAARLARYTGNSTYAEWAERIWDWTVDVGFITDDWLFYDGADVLLNCSEFNRIEWTYNSGVYLLGAANMYNFTEGDPRWEDRTKRILQATEVFFVKDPAMVMYERACEIVDTCQVDQRAFKAFLARWMAASTQVAPFTYDWVMPRLRASAAAAASTCTGGPDGAACGLKWTTGVWDGSQDVGLQMSALEVMQAILIDRVDPPVTDATGGNSVGDPSGGMEQDDPRPDVLTMAITGGDRAGAGILTVMLVALIVGTTGWLLYE</sequence>
<dbReference type="EC" id="3.2.1.101" evidence="5"/>
<evidence type="ECO:0000256" key="6">
    <source>
        <dbReference type="ARBA" id="ARBA00022729"/>
    </source>
</evidence>
<dbReference type="Pfam" id="PF05199">
    <property type="entry name" value="GMC_oxred_C"/>
    <property type="match status" value="1"/>
</dbReference>
<dbReference type="Gene3D" id="3.30.560.10">
    <property type="entry name" value="Glucose Oxidase, domain 3"/>
    <property type="match status" value="1"/>
</dbReference>
<evidence type="ECO:0000256" key="5">
    <source>
        <dbReference type="ARBA" id="ARBA00012350"/>
    </source>
</evidence>
<dbReference type="GO" id="GO:0008496">
    <property type="term" value="F:mannan endo-1,6-alpha-mannosidase activity"/>
    <property type="evidence" value="ECO:0007669"/>
    <property type="project" value="UniProtKB-EC"/>
</dbReference>
<protein>
    <recommendedName>
        <fullName evidence="5">mannan endo-1,6-alpha-mannosidase</fullName>
        <ecNumber evidence="5">3.2.1.101</ecNumber>
    </recommendedName>
</protein>
<comment type="similarity">
    <text evidence="3">Belongs to the glycosyl hydrolase 76 family.</text>
</comment>
<evidence type="ECO:0000256" key="1">
    <source>
        <dbReference type="ARBA" id="ARBA00001452"/>
    </source>
</evidence>
<dbReference type="SUPFAM" id="SSF51905">
    <property type="entry name" value="FAD/NAD(P)-binding domain"/>
    <property type="match status" value="1"/>
</dbReference>
<evidence type="ECO:0000259" key="13">
    <source>
        <dbReference type="PROSITE" id="PS00624"/>
    </source>
</evidence>
<proteinExistence type="inferred from homology"/>
<reference evidence="14 15" key="1">
    <citation type="submission" date="2018-08" db="EMBL/GenBank/DDBJ databases">
        <title>Draft genome sequences of two Aspergillus turcosus clinical strains isolated from bronchoalveolar lavage fluid: one azole-susceptible and the other azole-resistant.</title>
        <authorList>
            <person name="Parent-Michaud M."/>
            <person name="Dufresne P.J."/>
            <person name="Fournier E."/>
            <person name="Martineau C."/>
            <person name="Moreira S."/>
            <person name="Perkins V."/>
            <person name="De Repentigny L."/>
            <person name="Dufresne S.F."/>
        </authorList>
    </citation>
    <scope>NUCLEOTIDE SEQUENCE [LARGE SCALE GENOMIC DNA]</scope>
    <source>
        <strain evidence="14">HMR AF 1038</strain>
    </source>
</reference>
<dbReference type="GO" id="GO:0016052">
    <property type="term" value="P:carbohydrate catabolic process"/>
    <property type="evidence" value="ECO:0007669"/>
    <property type="project" value="InterPro"/>
</dbReference>
<evidence type="ECO:0000313" key="14">
    <source>
        <dbReference type="EMBL" id="RLL96936.1"/>
    </source>
</evidence>
<dbReference type="InterPro" id="IPR008928">
    <property type="entry name" value="6-hairpin_glycosidase_sf"/>
</dbReference>